<feature type="region of interest" description="Disordered" evidence="1">
    <location>
        <begin position="1"/>
        <end position="32"/>
    </location>
</feature>
<keyword evidence="3" id="KW-1185">Reference proteome</keyword>
<feature type="region of interest" description="Disordered" evidence="1">
    <location>
        <begin position="398"/>
        <end position="431"/>
    </location>
</feature>
<evidence type="ECO:0000256" key="1">
    <source>
        <dbReference type="SAM" id="MobiDB-lite"/>
    </source>
</evidence>
<feature type="region of interest" description="Disordered" evidence="1">
    <location>
        <begin position="108"/>
        <end position="146"/>
    </location>
</feature>
<dbReference type="EMBL" id="KI966433">
    <property type="protein sequence ID" value="EWC44984.1"/>
    <property type="molecule type" value="Genomic_DNA"/>
</dbReference>
<dbReference type="OrthoDB" id="5328359at2759"/>
<organism evidence="2 3">
    <name type="scientific">Drechslerella stenobrocha 248</name>
    <dbReference type="NCBI Taxonomy" id="1043628"/>
    <lineage>
        <taxon>Eukaryota</taxon>
        <taxon>Fungi</taxon>
        <taxon>Dikarya</taxon>
        <taxon>Ascomycota</taxon>
        <taxon>Pezizomycotina</taxon>
        <taxon>Orbiliomycetes</taxon>
        <taxon>Orbiliales</taxon>
        <taxon>Orbiliaceae</taxon>
        <taxon>Drechslerella</taxon>
    </lineage>
</organism>
<feature type="compositionally biased region" description="Basic and acidic residues" evidence="1">
    <location>
        <begin position="212"/>
        <end position="222"/>
    </location>
</feature>
<feature type="compositionally biased region" description="Acidic residues" evidence="1">
    <location>
        <begin position="244"/>
        <end position="260"/>
    </location>
</feature>
<proteinExistence type="predicted"/>
<sequence length="503" mass="56000">MSHQTGYGGHRGSQNPQARYPDDAAPPSGPNTILRQYIMNQYAPSENHSGNPRNPIAGVPVATLNDLPGPSVAPFPHSTVYGGRQYDQIETLSSINDTATDGARSMYFPGPSRPTARSRLGAKNLNGTSKRKASNSEAGQSYDNMSPDNKYYPLLNCPLYEPLKNPITGKPLGQSSMDHCSDAEIGSRFATTYFQHDPMRYWHLRDVAEKMPTKAKEKEENYQKQLPLPLHNSKPRHPRHQNDDLFEEDEAEEEEEEEEEVKLAIKAPRRSKKVKTERYEEQPEQVEQGAHLRKGHINWIKNYRKNFPDVPEDEIPPPLPTSRAIIFALLHAGGPLPGGKGPNDFGARIIRLIQQCESPDFRNEMVKKLGIIRVHGVSSMQPDTAQPQTMELHGIHNASSTWSDSRQPDYGNVQDCGPDQPVQTTRPPQNDSPVPIANNYYFDHPLSLHAPSNLSTEGGPTWLHPGIGDLHGVGGSGAMDADFNSILDPEFFPYPLSLTEIKF</sequence>
<evidence type="ECO:0000313" key="2">
    <source>
        <dbReference type="EMBL" id="EWC44984.1"/>
    </source>
</evidence>
<dbReference type="HOGENOM" id="CLU_541879_0_0_1"/>
<dbReference type="Proteomes" id="UP000024837">
    <property type="component" value="Unassembled WGS sequence"/>
</dbReference>
<feature type="compositionally biased region" description="Polar residues" evidence="1">
    <location>
        <begin position="135"/>
        <end position="146"/>
    </location>
</feature>
<name>W7HPC0_9PEZI</name>
<feature type="compositionally biased region" description="Gly residues" evidence="1">
    <location>
        <begin position="1"/>
        <end position="11"/>
    </location>
</feature>
<evidence type="ECO:0000313" key="3">
    <source>
        <dbReference type="Proteomes" id="UP000024837"/>
    </source>
</evidence>
<protein>
    <submittedName>
        <fullName evidence="2">Uncharacterized protein</fullName>
    </submittedName>
</protein>
<reference evidence="2 3" key="1">
    <citation type="submission" date="2013-05" db="EMBL/GenBank/DDBJ databases">
        <title>Drechslerella stenobrocha genome reveals carnivorous origination and mechanical trapping mechanism of predatory fungi.</title>
        <authorList>
            <person name="Liu X."/>
            <person name="Zhang W."/>
            <person name="Liu K."/>
        </authorList>
    </citation>
    <scope>NUCLEOTIDE SEQUENCE [LARGE SCALE GENOMIC DNA]</scope>
    <source>
        <strain evidence="2 3">248</strain>
    </source>
</reference>
<dbReference type="AlphaFoldDB" id="W7HPC0"/>
<feature type="region of interest" description="Disordered" evidence="1">
    <location>
        <begin position="212"/>
        <end position="289"/>
    </location>
</feature>
<feature type="compositionally biased region" description="Polar residues" evidence="1">
    <location>
        <begin position="421"/>
        <end position="431"/>
    </location>
</feature>
<gene>
    <name evidence="2" type="ORF">DRE_01043</name>
</gene>
<accession>W7HPC0</accession>